<feature type="compositionally biased region" description="Basic and acidic residues" evidence="1">
    <location>
        <begin position="14"/>
        <end position="30"/>
    </location>
</feature>
<evidence type="ECO:0000256" key="1">
    <source>
        <dbReference type="SAM" id="MobiDB-lite"/>
    </source>
</evidence>
<accession>A0A553QBG5</accession>
<evidence type="ECO:0000313" key="3">
    <source>
        <dbReference type="Proteomes" id="UP000316079"/>
    </source>
</evidence>
<evidence type="ECO:0000313" key="2">
    <source>
        <dbReference type="EMBL" id="TRY87266.1"/>
    </source>
</evidence>
<dbReference type="Proteomes" id="UP000316079">
    <property type="component" value="Unassembled WGS sequence"/>
</dbReference>
<feature type="compositionally biased region" description="Polar residues" evidence="1">
    <location>
        <begin position="106"/>
        <end position="115"/>
    </location>
</feature>
<dbReference type="PANTHER" id="PTHR33480">
    <property type="entry name" value="SET DOMAIN-CONTAINING PROTEIN-RELATED"/>
    <property type="match status" value="1"/>
</dbReference>
<reference evidence="2 3" key="1">
    <citation type="journal article" date="2019" name="Sci. Data">
        <title>Hybrid genome assembly and annotation of Danionella translucida.</title>
        <authorList>
            <person name="Kadobianskyi M."/>
            <person name="Schulze L."/>
            <person name="Schuelke M."/>
            <person name="Judkewitz B."/>
        </authorList>
    </citation>
    <scope>NUCLEOTIDE SEQUENCE [LARGE SCALE GENOMIC DNA]</scope>
    <source>
        <strain evidence="2 3">Bolton</strain>
    </source>
</reference>
<dbReference type="PANTHER" id="PTHR33480:SF1">
    <property type="entry name" value="TYR RECOMBINASE DOMAIN-CONTAINING PROTEIN"/>
    <property type="match status" value="1"/>
</dbReference>
<dbReference type="AlphaFoldDB" id="A0A553QBG5"/>
<dbReference type="EMBL" id="SRMA01026151">
    <property type="protein sequence ID" value="TRY87266.1"/>
    <property type="molecule type" value="Genomic_DNA"/>
</dbReference>
<comment type="caution">
    <text evidence="2">The sequence shown here is derived from an EMBL/GenBank/DDBJ whole genome shotgun (WGS) entry which is preliminary data.</text>
</comment>
<feature type="region of interest" description="Disordered" evidence="1">
    <location>
        <begin position="1"/>
        <end position="122"/>
    </location>
</feature>
<protein>
    <submittedName>
        <fullName evidence="2">Uncharacterized protein</fullName>
    </submittedName>
</protein>
<organism evidence="2 3">
    <name type="scientific">Danionella cerebrum</name>
    <dbReference type="NCBI Taxonomy" id="2873325"/>
    <lineage>
        <taxon>Eukaryota</taxon>
        <taxon>Metazoa</taxon>
        <taxon>Chordata</taxon>
        <taxon>Craniata</taxon>
        <taxon>Vertebrata</taxon>
        <taxon>Euteleostomi</taxon>
        <taxon>Actinopterygii</taxon>
        <taxon>Neopterygii</taxon>
        <taxon>Teleostei</taxon>
        <taxon>Ostariophysi</taxon>
        <taxon>Cypriniformes</taxon>
        <taxon>Danionidae</taxon>
        <taxon>Danioninae</taxon>
        <taxon>Danionella</taxon>
    </lineage>
</organism>
<gene>
    <name evidence="2" type="ORF">DNTS_001135</name>
</gene>
<name>A0A553QBG5_9TELE</name>
<dbReference type="STRING" id="623744.A0A553QBG5"/>
<dbReference type="OrthoDB" id="5376140at2759"/>
<proteinExistence type="predicted"/>
<sequence length="177" mass="20324">MTEIKADLLCLSQRPEHSEKPKLKKKELSKGKRPRKSETTDESDDPCSQTQGPEPPKKPRTMKKELSKGKRPRKSETTDESDDPCSQTQGPEPPKKPRTMKKEGKQNTPTGSSRRPWSKYEKNAVQRQLGNFIILRKVPGKEECMKALHAEASLQSRSWKDIKNQVYNTIVTLKRRE</sequence>
<keyword evidence="3" id="KW-1185">Reference proteome</keyword>